<organism evidence="1">
    <name type="scientific">hydrothermal vent metagenome</name>
    <dbReference type="NCBI Taxonomy" id="652676"/>
    <lineage>
        <taxon>unclassified sequences</taxon>
        <taxon>metagenomes</taxon>
        <taxon>ecological metagenomes</taxon>
    </lineage>
</organism>
<reference evidence="1" key="1">
    <citation type="submission" date="2018-06" db="EMBL/GenBank/DDBJ databases">
        <authorList>
            <person name="Zhirakovskaya E."/>
        </authorList>
    </citation>
    <scope>NUCLEOTIDE SEQUENCE</scope>
</reference>
<dbReference type="EMBL" id="UOFF01000448">
    <property type="protein sequence ID" value="VAW57743.1"/>
    <property type="molecule type" value="Genomic_DNA"/>
</dbReference>
<accession>A0A3B0WZQ9</accession>
<evidence type="ECO:0008006" key="2">
    <source>
        <dbReference type="Google" id="ProtNLM"/>
    </source>
</evidence>
<sequence length="106" mass="12529">MRRARTVEEYVAWVKDALYELDDMRASIEYDEEGMGASRPYMEEIESSLKNIFKLMESGDYCWNTGDLSYISVIRDLDEHTIPFRQLLIRINDTHKQGLETDEEQN</sequence>
<evidence type="ECO:0000313" key="1">
    <source>
        <dbReference type="EMBL" id="VAW57743.1"/>
    </source>
</evidence>
<name>A0A3B0WZQ9_9ZZZZ</name>
<dbReference type="AlphaFoldDB" id="A0A3B0WZQ9"/>
<proteinExistence type="predicted"/>
<gene>
    <name evidence="1" type="ORF">MNBD_GAMMA07-277</name>
</gene>
<protein>
    <recommendedName>
        <fullName evidence="2">General secretion pathway protein GspF</fullName>
    </recommendedName>
</protein>